<accession>A0A369L1K9</accession>
<dbReference type="AlphaFoldDB" id="A0A369L1K9"/>
<protein>
    <submittedName>
        <fullName evidence="1">Uncharacterized protein</fullName>
    </submittedName>
</protein>
<organism evidence="1 2">
    <name type="scientific">Spirobacillus cienkowskii</name>
    <dbReference type="NCBI Taxonomy" id="495820"/>
    <lineage>
        <taxon>Bacteria</taxon>
        <taxon>Pseudomonadati</taxon>
        <taxon>Bdellovibrionota</taxon>
        <taxon>Oligoflexia</taxon>
        <taxon>Silvanigrellales</taxon>
        <taxon>Spirobacillus</taxon>
    </lineage>
</organism>
<comment type="caution">
    <text evidence="1">The sequence shown here is derived from an EMBL/GenBank/DDBJ whole genome shotgun (WGS) entry which is preliminary data.</text>
</comment>
<dbReference type="EMBL" id="QOVW01000001">
    <property type="protein sequence ID" value="RDB37416.1"/>
    <property type="molecule type" value="Genomic_DNA"/>
</dbReference>
<name>A0A369L1K9_9BACT</name>
<gene>
    <name evidence="1" type="ORF">DCC88_00375</name>
</gene>
<keyword evidence="2" id="KW-1185">Reference proteome</keyword>
<proteinExistence type="predicted"/>
<sequence>MKRGRKLSQWTHLFLMLDENSEYSMKDLQTIFKLKYYCIYAKIRGFYVNPVYYKKYKYTKLSYYSGKDLIDAYKRVVASQTKNPENITKNNYKKIKNKKG</sequence>
<reference evidence="1" key="1">
    <citation type="submission" date="2018-04" db="EMBL/GenBank/DDBJ databases">
        <title>Draft genome sequence of the Candidatus Spirobacillus cienkowskii, a pathogen of freshwater Daphnia species, reconstructed from hemolymph metagenomic reads.</title>
        <authorList>
            <person name="Bresciani L."/>
            <person name="Lemos L.N."/>
            <person name="Wale N."/>
            <person name="Lin J.Y."/>
            <person name="Fernandes G.R."/>
            <person name="Duffy M.A."/>
            <person name="Rodrigues J.M."/>
        </authorList>
    </citation>
    <scope>NUCLEOTIDE SEQUENCE [LARGE SCALE GENOMIC DNA]</scope>
    <source>
        <strain evidence="1">Binning01</strain>
    </source>
</reference>
<evidence type="ECO:0000313" key="1">
    <source>
        <dbReference type="EMBL" id="RDB37416.1"/>
    </source>
</evidence>
<dbReference type="Proteomes" id="UP000253934">
    <property type="component" value="Unassembled WGS sequence"/>
</dbReference>
<evidence type="ECO:0000313" key="2">
    <source>
        <dbReference type="Proteomes" id="UP000253934"/>
    </source>
</evidence>